<dbReference type="PANTHER" id="PTHR35371:SF1">
    <property type="entry name" value="BLR7753 PROTEIN"/>
    <property type="match status" value="1"/>
</dbReference>
<dbReference type="AlphaFoldDB" id="A0A2S9K716"/>
<evidence type="ECO:0008006" key="8">
    <source>
        <dbReference type="Google" id="ProtNLM"/>
    </source>
</evidence>
<keyword evidence="7" id="KW-1185">Reference proteome</keyword>
<keyword evidence="2 5" id="KW-0812">Transmembrane</keyword>
<evidence type="ECO:0000256" key="2">
    <source>
        <dbReference type="ARBA" id="ARBA00022692"/>
    </source>
</evidence>
<dbReference type="RefSeq" id="WP_105747509.1">
    <property type="nucleotide sequence ID" value="NZ_PVLQ01000015.1"/>
</dbReference>
<dbReference type="Pfam" id="PF01124">
    <property type="entry name" value="MAPEG"/>
    <property type="match status" value="1"/>
</dbReference>
<evidence type="ECO:0000256" key="4">
    <source>
        <dbReference type="ARBA" id="ARBA00023136"/>
    </source>
</evidence>
<feature type="transmembrane region" description="Helical" evidence="5">
    <location>
        <begin position="81"/>
        <end position="99"/>
    </location>
</feature>
<gene>
    <name evidence="6" type="ORF">C6P64_05055</name>
</gene>
<dbReference type="Gene3D" id="1.20.120.550">
    <property type="entry name" value="Membrane associated eicosanoid/glutathione metabolism-like domain"/>
    <property type="match status" value="1"/>
</dbReference>
<evidence type="ECO:0000256" key="3">
    <source>
        <dbReference type="ARBA" id="ARBA00022989"/>
    </source>
</evidence>
<accession>A0A2S9K716</accession>
<keyword evidence="3 5" id="KW-1133">Transmembrane helix</keyword>
<sequence length="127" mass="13358">MKWSYLCLLVAGLLPVVCAGIAKAGLKGYDNHNPRAWLAQVTGFRARANAAQANSFEAFPFFASGVLLALHAGVDPVRVDALAIAFVLARLGYIACYLADKATLRSLVWTVGMGCVVALHVGALLVG</sequence>
<protein>
    <recommendedName>
        <fullName evidence="8">Glutathione metabolism protein</fullName>
    </recommendedName>
</protein>
<evidence type="ECO:0000256" key="1">
    <source>
        <dbReference type="ARBA" id="ARBA00004370"/>
    </source>
</evidence>
<keyword evidence="4 5" id="KW-0472">Membrane</keyword>
<dbReference type="Proteomes" id="UP000238589">
    <property type="component" value="Unassembled WGS sequence"/>
</dbReference>
<dbReference type="InterPro" id="IPR023352">
    <property type="entry name" value="MAPEG-like_dom_sf"/>
</dbReference>
<dbReference type="GO" id="GO:0016020">
    <property type="term" value="C:membrane"/>
    <property type="evidence" value="ECO:0007669"/>
    <property type="project" value="UniProtKB-SubCell"/>
</dbReference>
<dbReference type="PANTHER" id="PTHR35371">
    <property type="entry name" value="INNER MEMBRANE PROTEIN"/>
    <property type="match status" value="1"/>
</dbReference>
<comment type="subcellular location">
    <subcellularLocation>
        <location evidence="1">Membrane</location>
    </subcellularLocation>
</comment>
<dbReference type="SUPFAM" id="SSF161084">
    <property type="entry name" value="MAPEG domain-like"/>
    <property type="match status" value="1"/>
</dbReference>
<evidence type="ECO:0000313" key="7">
    <source>
        <dbReference type="Proteomes" id="UP000238589"/>
    </source>
</evidence>
<evidence type="ECO:0000256" key="5">
    <source>
        <dbReference type="SAM" id="Phobius"/>
    </source>
</evidence>
<comment type="caution">
    <text evidence="6">The sequence shown here is derived from an EMBL/GenBank/DDBJ whole genome shotgun (WGS) entry which is preliminary data.</text>
</comment>
<dbReference type="OrthoDB" id="513661at2"/>
<evidence type="ECO:0000313" key="6">
    <source>
        <dbReference type="EMBL" id="PRD66204.1"/>
    </source>
</evidence>
<feature type="transmembrane region" description="Helical" evidence="5">
    <location>
        <begin position="106"/>
        <end position="126"/>
    </location>
</feature>
<dbReference type="EMBL" id="PVLQ01000015">
    <property type="protein sequence ID" value="PRD66204.1"/>
    <property type="molecule type" value="Genomic_DNA"/>
</dbReference>
<proteinExistence type="predicted"/>
<reference evidence="6 7" key="1">
    <citation type="submission" date="2018-03" db="EMBL/GenBank/DDBJ databases">
        <title>Comparative genomics illustrates the genes involved in a hyperalkaliphilic mechanisms of Serpentinomonas isolated from highly-alkaline calcium-rich serpentinized springs.</title>
        <authorList>
            <person name="Suzuki S."/>
            <person name="Ishii S."/>
            <person name="Walworth N."/>
            <person name="Bird L."/>
            <person name="Kuenen J.G."/>
            <person name="Nealson K.H."/>
        </authorList>
    </citation>
    <scope>NUCLEOTIDE SEQUENCE [LARGE SCALE GENOMIC DNA]</scope>
    <source>
        <strain evidence="6 7">P1</strain>
    </source>
</reference>
<dbReference type="InterPro" id="IPR001129">
    <property type="entry name" value="Membr-assoc_MAPEG"/>
</dbReference>
<organism evidence="6 7">
    <name type="scientific">Malikia granosa</name>
    <dbReference type="NCBI Taxonomy" id="263067"/>
    <lineage>
        <taxon>Bacteria</taxon>
        <taxon>Pseudomonadati</taxon>
        <taxon>Pseudomonadota</taxon>
        <taxon>Betaproteobacteria</taxon>
        <taxon>Burkholderiales</taxon>
        <taxon>Comamonadaceae</taxon>
        <taxon>Malikia</taxon>
    </lineage>
</organism>
<name>A0A2S9K716_9BURK</name>